<feature type="compositionally biased region" description="Basic and acidic residues" evidence="6">
    <location>
        <begin position="506"/>
        <end position="522"/>
    </location>
</feature>
<dbReference type="Gene3D" id="2.170.140.10">
    <property type="entry name" value="Chitin binding domain"/>
    <property type="match status" value="4"/>
</dbReference>
<feature type="compositionally biased region" description="Low complexity" evidence="6">
    <location>
        <begin position="390"/>
        <end position="401"/>
    </location>
</feature>
<feature type="chain" id="PRO_5043473727" description="Chitin-binding type-2 domain-containing protein" evidence="7">
    <location>
        <begin position="17"/>
        <end position="549"/>
    </location>
</feature>
<evidence type="ECO:0000256" key="7">
    <source>
        <dbReference type="SAM" id="SignalP"/>
    </source>
</evidence>
<keyword evidence="2 7" id="KW-0732">Signal</keyword>
<dbReference type="SMART" id="SM00494">
    <property type="entry name" value="ChtBD2"/>
    <property type="match status" value="4"/>
</dbReference>
<feature type="signal peptide" evidence="7">
    <location>
        <begin position="1"/>
        <end position="16"/>
    </location>
</feature>
<dbReference type="InterPro" id="IPR002557">
    <property type="entry name" value="Chitin-bd_dom"/>
</dbReference>
<feature type="compositionally biased region" description="Basic and acidic residues" evidence="6">
    <location>
        <begin position="534"/>
        <end position="549"/>
    </location>
</feature>
<dbReference type="GO" id="GO:0008061">
    <property type="term" value="F:chitin binding"/>
    <property type="evidence" value="ECO:0007669"/>
    <property type="project" value="UniProtKB-KW"/>
</dbReference>
<feature type="domain" description="Chitin-binding type-2" evidence="8">
    <location>
        <begin position="200"/>
        <end position="259"/>
    </location>
</feature>
<gene>
    <name evidence="9" type="ORF">KQX54_001609</name>
</gene>
<feature type="compositionally biased region" description="Low complexity" evidence="6">
    <location>
        <begin position="307"/>
        <end position="322"/>
    </location>
</feature>
<evidence type="ECO:0000256" key="6">
    <source>
        <dbReference type="SAM" id="MobiDB-lite"/>
    </source>
</evidence>
<name>A0AAV7IC59_COTGL</name>
<evidence type="ECO:0000256" key="1">
    <source>
        <dbReference type="ARBA" id="ARBA00022669"/>
    </source>
</evidence>
<dbReference type="Proteomes" id="UP000826195">
    <property type="component" value="Unassembled WGS sequence"/>
</dbReference>
<reference evidence="9 10" key="1">
    <citation type="journal article" date="2021" name="J. Hered.">
        <title>A chromosome-level genome assembly of the parasitoid wasp, Cotesia glomerata (Hymenoptera: Braconidae).</title>
        <authorList>
            <person name="Pinto B.J."/>
            <person name="Weis J.J."/>
            <person name="Gamble T."/>
            <person name="Ode P.J."/>
            <person name="Paul R."/>
            <person name="Zaspel J.M."/>
        </authorList>
    </citation>
    <scope>NUCLEOTIDE SEQUENCE [LARGE SCALE GENOMIC DNA]</scope>
    <source>
        <strain evidence="9">CgM1</strain>
    </source>
</reference>
<feature type="domain" description="Chitin-binding type-2" evidence="8">
    <location>
        <begin position="46"/>
        <end position="106"/>
    </location>
</feature>
<feature type="compositionally biased region" description="Polar residues" evidence="6">
    <location>
        <begin position="523"/>
        <end position="533"/>
    </location>
</feature>
<protein>
    <recommendedName>
        <fullName evidence="8">Chitin-binding type-2 domain-containing protein</fullName>
    </recommendedName>
</protein>
<dbReference type="SUPFAM" id="SSF57625">
    <property type="entry name" value="Invertebrate chitin-binding proteins"/>
    <property type="match status" value="4"/>
</dbReference>
<dbReference type="Pfam" id="PF01607">
    <property type="entry name" value="CBM_14"/>
    <property type="match status" value="4"/>
</dbReference>
<proteinExistence type="predicted"/>
<feature type="compositionally biased region" description="Basic and acidic residues" evidence="6">
    <location>
        <begin position="352"/>
        <end position="365"/>
    </location>
</feature>
<feature type="compositionally biased region" description="Polar residues" evidence="6">
    <location>
        <begin position="495"/>
        <end position="505"/>
    </location>
</feature>
<feature type="compositionally biased region" description="Low complexity" evidence="6">
    <location>
        <begin position="336"/>
        <end position="351"/>
    </location>
</feature>
<dbReference type="AlphaFoldDB" id="A0AAV7IC59"/>
<evidence type="ECO:0000256" key="2">
    <source>
        <dbReference type="ARBA" id="ARBA00022729"/>
    </source>
</evidence>
<dbReference type="InterPro" id="IPR051940">
    <property type="entry name" value="Chitin_bind-dev_reg"/>
</dbReference>
<feature type="region of interest" description="Disordered" evidence="6">
    <location>
        <begin position="489"/>
        <end position="549"/>
    </location>
</feature>
<dbReference type="PANTHER" id="PTHR23301:SF0">
    <property type="entry name" value="CHITIN-BINDING TYPE-2 DOMAIN-CONTAINING PROTEIN-RELATED"/>
    <property type="match status" value="1"/>
</dbReference>
<evidence type="ECO:0000259" key="8">
    <source>
        <dbReference type="PROSITE" id="PS50940"/>
    </source>
</evidence>
<dbReference type="InterPro" id="IPR036508">
    <property type="entry name" value="Chitin-bd_dom_sf"/>
</dbReference>
<organism evidence="9 10">
    <name type="scientific">Cotesia glomerata</name>
    <name type="common">Lepidopteran parasitic wasp</name>
    <name type="synonym">Apanteles glomeratus</name>
    <dbReference type="NCBI Taxonomy" id="32391"/>
    <lineage>
        <taxon>Eukaryota</taxon>
        <taxon>Metazoa</taxon>
        <taxon>Ecdysozoa</taxon>
        <taxon>Arthropoda</taxon>
        <taxon>Hexapoda</taxon>
        <taxon>Insecta</taxon>
        <taxon>Pterygota</taxon>
        <taxon>Neoptera</taxon>
        <taxon>Endopterygota</taxon>
        <taxon>Hymenoptera</taxon>
        <taxon>Apocrita</taxon>
        <taxon>Ichneumonoidea</taxon>
        <taxon>Braconidae</taxon>
        <taxon>Microgastrinae</taxon>
        <taxon>Cotesia</taxon>
    </lineage>
</organism>
<comment type="caution">
    <text evidence="9">The sequence shown here is derived from an EMBL/GenBank/DDBJ whole genome shotgun (WGS) entry which is preliminary data.</text>
</comment>
<feature type="compositionally biased region" description="Polar residues" evidence="6">
    <location>
        <begin position="291"/>
        <end position="306"/>
    </location>
</feature>
<feature type="domain" description="Chitin-binding type-2" evidence="8">
    <location>
        <begin position="112"/>
        <end position="173"/>
    </location>
</feature>
<evidence type="ECO:0000256" key="4">
    <source>
        <dbReference type="ARBA" id="ARBA00023157"/>
    </source>
</evidence>
<feature type="domain" description="Chitin-binding type-2" evidence="8">
    <location>
        <begin position="429"/>
        <end position="487"/>
    </location>
</feature>
<feature type="compositionally biased region" description="Low complexity" evidence="6">
    <location>
        <begin position="267"/>
        <end position="280"/>
    </location>
</feature>
<evidence type="ECO:0000256" key="5">
    <source>
        <dbReference type="ARBA" id="ARBA00023180"/>
    </source>
</evidence>
<keyword evidence="5" id="KW-0325">Glycoprotein</keyword>
<keyword evidence="10" id="KW-1185">Reference proteome</keyword>
<evidence type="ECO:0000256" key="3">
    <source>
        <dbReference type="ARBA" id="ARBA00022737"/>
    </source>
</evidence>
<dbReference type="GO" id="GO:0005576">
    <property type="term" value="C:extracellular region"/>
    <property type="evidence" value="ECO:0007669"/>
    <property type="project" value="InterPro"/>
</dbReference>
<keyword evidence="1" id="KW-0147">Chitin-binding</keyword>
<feature type="region of interest" description="Disordered" evidence="6">
    <location>
        <begin position="267"/>
        <end position="423"/>
    </location>
</feature>
<keyword evidence="3" id="KW-0677">Repeat</keyword>
<dbReference type="PANTHER" id="PTHR23301">
    <property type="entry name" value="CHITIN BINDING PERITROPHIN-A"/>
    <property type="match status" value="1"/>
</dbReference>
<dbReference type="EMBL" id="JAHXZJ010001864">
    <property type="protein sequence ID" value="KAH0548712.1"/>
    <property type="molecule type" value="Genomic_DNA"/>
</dbReference>
<keyword evidence="4" id="KW-1015">Disulfide bond</keyword>
<dbReference type="PROSITE" id="PS50940">
    <property type="entry name" value="CHIT_BIND_II"/>
    <property type="match status" value="4"/>
</dbReference>
<accession>A0AAV7IC59</accession>
<evidence type="ECO:0000313" key="9">
    <source>
        <dbReference type="EMBL" id="KAH0548712.1"/>
    </source>
</evidence>
<evidence type="ECO:0000313" key="10">
    <source>
        <dbReference type="Proteomes" id="UP000826195"/>
    </source>
</evidence>
<sequence>MKLFVILAIFLLGVTAQDEDNFEFDNHLEMRTRIFWPEIHTTGNCIGKCPSLLKKLTFSANLPHDDCNLYCWCLPGYQMIKQCPDNKHYSESLNQCVEPEEAQCANKFDDCLGYCTLSHDGSSDGKLIAHKNCSQFCKCKPNGRLELHECAPNLHFNVENQSCMSPEDAKCKVKVNGSTGEENGSNDTEEMQELNMKGCSEKCPETNSPNYTVIIPHTNCSYFCKCNWGKPVVIKCPDSLHFNNQTKTCDSVVNANCAGNNVNFNQQNNESNSLEENSVAPEPTFNEETDNINNESNSLEKNSPATESTFNEESNNVNSELNFGTIEPNSNDQAHNNEPNYTEENNNNNNNNKDESNSIEEHTEATEMNSNKNNESETTEEKNDLDIESNNNNNNNNNENDNSTEKTNANDDETSSSIDNQNNIDDGCIGSCPSAKSNKAFALVHTDCRKYCICVDGFPVAKNCSAGLYFDEIIGQCVISKFPKCGNNNQKEDSAQSITDQNKSPSKNEDVVFHSNRTELKNNQDFPTLNGNWSEDKKDNKINEEKPKR</sequence>